<dbReference type="RefSeq" id="WP_179541291.1">
    <property type="nucleotide sequence ID" value="NZ_BAAALL010000002.1"/>
</dbReference>
<accession>A0A7Z0GKU4</accession>
<sequence>MTAEGTTPTSVLLVGLDGFGRQHLRNLRRLSELGRARLIAGASYSDPGPEVRGDIPVHKTLAEAREAGHRPDVVIISTPINTHHDLALEALAMGADVLLEKPPTATFAQFEDLLAAAERAGRRVQVGFQSIGSHALPALEELLSTPEAPGGIGELRAVGATGLWLRREAYYARAPWAGRRVLDGVQVVDGVVTNPLAHAVRTALHIAGARDTDDVAGLATELHHAHRIEADDTSIVSLRTTAGIPVTAALTLCAPEDHRPPWVTIYGTEGQAQLYYTEDRLEITPNREAPFNAGEAGRPRTVEFARTDLLENLLDVREGRAEALLSPLREAGAFMRVLEAVRTAEDPAPIEERHVQQVDSGPERHPVIPHIEDYLARAVKAPSTFSSLGAPWAASAAASGELSLPGGPTIAQLRTGEDISPTDSPRPFLDQVRTRAGVVVTDQQPLDHTWHLGVNVALQDVDGTNFWGGRTYVRSAGRYIWRDDHGRILTRAEQIDDVDDGQRLTQQLEWLDRSGEALLREERTVTVTARDESAWELDVAFALTPAVERPVSLGSPGSNGRVGGGYGGFFWRLPALADAQIFTAEASGEEAVHGSVSDWLAVSGRFGSVHGPGDATLVLVSTDEDPWFVRHAGYPGVGMSLAWDSPVLAAPDEPVARRVRVAVVDGLLDRAEAAALGSGLSAELTATRISR</sequence>
<proteinExistence type="predicted"/>
<dbReference type="SMART" id="SM00881">
    <property type="entry name" value="CoA_binding"/>
    <property type="match status" value="1"/>
</dbReference>
<evidence type="ECO:0000259" key="3">
    <source>
        <dbReference type="SMART" id="SM00881"/>
    </source>
</evidence>
<dbReference type="Gene3D" id="3.40.50.720">
    <property type="entry name" value="NAD(P)-binding Rossmann-like Domain"/>
    <property type="match status" value="1"/>
</dbReference>
<dbReference type="AlphaFoldDB" id="A0A7Z0GKU4"/>
<dbReference type="PANTHER" id="PTHR43818:SF11">
    <property type="entry name" value="BCDNA.GH03377"/>
    <property type="match status" value="1"/>
</dbReference>
<evidence type="ECO:0000256" key="1">
    <source>
        <dbReference type="ARBA" id="ARBA00023002"/>
    </source>
</evidence>
<dbReference type="InterPro" id="IPR029475">
    <property type="entry name" value="DUF6807"/>
</dbReference>
<gene>
    <name evidence="4" type="ORF">HNR09_001278</name>
</gene>
<dbReference type="PANTHER" id="PTHR43818">
    <property type="entry name" value="BCDNA.GH03377"/>
    <property type="match status" value="1"/>
</dbReference>
<dbReference type="InterPro" id="IPR000683">
    <property type="entry name" value="Gfo/Idh/MocA-like_OxRdtase_N"/>
</dbReference>
<keyword evidence="5" id="KW-1185">Reference proteome</keyword>
<dbReference type="InterPro" id="IPR036291">
    <property type="entry name" value="NAD(P)-bd_dom_sf"/>
</dbReference>
<dbReference type="SUPFAM" id="SSF51735">
    <property type="entry name" value="NAD(P)-binding Rossmann-fold domains"/>
    <property type="match status" value="1"/>
</dbReference>
<keyword evidence="2" id="KW-0520">NAD</keyword>
<dbReference type="GO" id="GO:0016491">
    <property type="term" value="F:oxidoreductase activity"/>
    <property type="evidence" value="ECO:0007669"/>
    <property type="project" value="UniProtKB-KW"/>
</dbReference>
<dbReference type="Pfam" id="PF01408">
    <property type="entry name" value="GFO_IDH_MocA"/>
    <property type="match status" value="1"/>
</dbReference>
<dbReference type="Gene3D" id="3.30.360.10">
    <property type="entry name" value="Dihydrodipicolinate Reductase, domain 2"/>
    <property type="match status" value="1"/>
</dbReference>
<dbReference type="Pfam" id="PF22725">
    <property type="entry name" value="GFO_IDH_MocA_C3"/>
    <property type="match status" value="1"/>
</dbReference>
<organism evidence="4 5">
    <name type="scientific">Nesterenkonia xinjiangensis</name>
    <dbReference type="NCBI Taxonomy" id="225327"/>
    <lineage>
        <taxon>Bacteria</taxon>
        <taxon>Bacillati</taxon>
        <taxon>Actinomycetota</taxon>
        <taxon>Actinomycetes</taxon>
        <taxon>Micrococcales</taxon>
        <taxon>Micrococcaceae</taxon>
        <taxon>Nesterenkonia</taxon>
    </lineage>
</organism>
<evidence type="ECO:0000313" key="5">
    <source>
        <dbReference type="Proteomes" id="UP000535437"/>
    </source>
</evidence>
<dbReference type="GO" id="GO:0000166">
    <property type="term" value="F:nucleotide binding"/>
    <property type="evidence" value="ECO:0007669"/>
    <property type="project" value="InterPro"/>
</dbReference>
<evidence type="ECO:0000313" key="4">
    <source>
        <dbReference type="EMBL" id="NYJ77867.1"/>
    </source>
</evidence>
<dbReference type="EMBL" id="JACCFY010000001">
    <property type="protein sequence ID" value="NYJ77867.1"/>
    <property type="molecule type" value="Genomic_DNA"/>
</dbReference>
<evidence type="ECO:0000256" key="2">
    <source>
        <dbReference type="ARBA" id="ARBA00023027"/>
    </source>
</evidence>
<protein>
    <submittedName>
        <fullName evidence="4">Putative dehydrogenase</fullName>
    </submittedName>
</protein>
<dbReference type="InterPro" id="IPR050463">
    <property type="entry name" value="Gfo/Idh/MocA_oxidrdct_glycsds"/>
</dbReference>
<dbReference type="SUPFAM" id="SSF55347">
    <property type="entry name" value="Glyceraldehyde-3-phosphate dehydrogenase-like, C-terminal domain"/>
    <property type="match status" value="1"/>
</dbReference>
<feature type="domain" description="CoA-binding" evidence="3">
    <location>
        <begin position="5"/>
        <end position="97"/>
    </location>
</feature>
<dbReference type="InterPro" id="IPR003781">
    <property type="entry name" value="CoA-bd"/>
</dbReference>
<dbReference type="Pfam" id="PF14100">
    <property type="entry name" value="DUF6807"/>
    <property type="match status" value="1"/>
</dbReference>
<dbReference type="InterPro" id="IPR055170">
    <property type="entry name" value="GFO_IDH_MocA-like_dom"/>
</dbReference>
<keyword evidence="1" id="KW-0560">Oxidoreductase</keyword>
<reference evidence="4 5" key="1">
    <citation type="submission" date="2020-07" db="EMBL/GenBank/DDBJ databases">
        <title>Sequencing the genomes of 1000 actinobacteria strains.</title>
        <authorList>
            <person name="Klenk H.-P."/>
        </authorList>
    </citation>
    <scope>NUCLEOTIDE SEQUENCE [LARGE SCALE GENOMIC DNA]</scope>
    <source>
        <strain evidence="4 5">DSM 15475</strain>
    </source>
</reference>
<comment type="caution">
    <text evidence="4">The sequence shown here is derived from an EMBL/GenBank/DDBJ whole genome shotgun (WGS) entry which is preliminary data.</text>
</comment>
<name>A0A7Z0GKU4_9MICC</name>
<dbReference type="Proteomes" id="UP000535437">
    <property type="component" value="Unassembled WGS sequence"/>
</dbReference>